<evidence type="ECO:0000259" key="3">
    <source>
        <dbReference type="Pfam" id="PF13690"/>
    </source>
</evidence>
<keyword evidence="2" id="KW-0472">Membrane</keyword>
<sequence length="177" mass="19679">MQQTFPIKDDELEALAKNAIDSVFSTMLNRSTTIQEVIKIDEDNHPEGIQLPVDASMPMIAGTVGFLGNLTGIIYIFMELPLAMEATCSLLDMEEHEIGTDDHELVNDAIGELTNMIVGTFKNDLSNKGYECRMTIPSILRGSNFSIEPAEVALRRIFKFDCGGRSFVIDVLMKEEN</sequence>
<dbReference type="InterPro" id="IPR028976">
    <property type="entry name" value="CheC-like_sf"/>
</dbReference>
<dbReference type="Gene3D" id="3.40.1550.10">
    <property type="entry name" value="CheC-like"/>
    <property type="match status" value="1"/>
</dbReference>
<organism evidence="4 5">
    <name type="scientific">Pelagicoccus albus</name>
    <dbReference type="NCBI Taxonomy" id="415222"/>
    <lineage>
        <taxon>Bacteria</taxon>
        <taxon>Pseudomonadati</taxon>
        <taxon>Verrucomicrobiota</taxon>
        <taxon>Opitutia</taxon>
        <taxon>Puniceicoccales</taxon>
        <taxon>Pelagicoccaceae</taxon>
        <taxon>Pelagicoccus</taxon>
    </lineage>
</organism>
<dbReference type="EMBL" id="JACHVC010000007">
    <property type="protein sequence ID" value="MBC2605787.1"/>
    <property type="molecule type" value="Genomic_DNA"/>
</dbReference>
<evidence type="ECO:0000256" key="1">
    <source>
        <dbReference type="ARBA" id="ARBA00022500"/>
    </source>
</evidence>
<proteinExistence type="predicted"/>
<accession>A0A7X1B538</accession>
<reference evidence="4 5" key="1">
    <citation type="submission" date="2020-07" db="EMBL/GenBank/DDBJ databases">
        <authorList>
            <person name="Feng X."/>
        </authorList>
    </citation>
    <scope>NUCLEOTIDE SEQUENCE [LARGE SCALE GENOMIC DNA]</scope>
    <source>
        <strain evidence="4 5">JCM23202</strain>
    </source>
</reference>
<name>A0A7X1B538_9BACT</name>
<keyword evidence="2" id="KW-0812">Transmembrane</keyword>
<protein>
    <submittedName>
        <fullName evidence="4">Chemotaxis protein CheX</fullName>
    </submittedName>
</protein>
<evidence type="ECO:0000313" key="5">
    <source>
        <dbReference type="Proteomes" id="UP000526501"/>
    </source>
</evidence>
<keyword evidence="1" id="KW-0145">Chemotaxis</keyword>
<dbReference type="AlphaFoldDB" id="A0A7X1B538"/>
<dbReference type="InterPro" id="IPR038756">
    <property type="entry name" value="CheX-like"/>
</dbReference>
<keyword evidence="2" id="KW-1133">Transmembrane helix</keyword>
<dbReference type="SUPFAM" id="SSF103039">
    <property type="entry name" value="CheC-like"/>
    <property type="match status" value="1"/>
</dbReference>
<evidence type="ECO:0000313" key="4">
    <source>
        <dbReference type="EMBL" id="MBC2605787.1"/>
    </source>
</evidence>
<feature type="transmembrane region" description="Helical" evidence="2">
    <location>
        <begin position="55"/>
        <end position="77"/>
    </location>
</feature>
<dbReference type="CDD" id="cd17906">
    <property type="entry name" value="CheX"/>
    <property type="match status" value="1"/>
</dbReference>
<dbReference type="Proteomes" id="UP000526501">
    <property type="component" value="Unassembled WGS sequence"/>
</dbReference>
<dbReference type="GO" id="GO:0006935">
    <property type="term" value="P:chemotaxis"/>
    <property type="evidence" value="ECO:0007669"/>
    <property type="project" value="UniProtKB-KW"/>
</dbReference>
<dbReference type="RefSeq" id="WP_185659681.1">
    <property type="nucleotide sequence ID" value="NZ_CAWPOO010000007.1"/>
</dbReference>
<keyword evidence="5" id="KW-1185">Reference proteome</keyword>
<comment type="caution">
    <text evidence="4">The sequence shown here is derived from an EMBL/GenBank/DDBJ whole genome shotgun (WGS) entry which is preliminary data.</text>
</comment>
<dbReference type="Pfam" id="PF13690">
    <property type="entry name" value="CheX"/>
    <property type="match status" value="1"/>
</dbReference>
<feature type="domain" description="Chemotaxis phosphatase CheX-like" evidence="3">
    <location>
        <begin position="60"/>
        <end position="150"/>
    </location>
</feature>
<evidence type="ECO:0000256" key="2">
    <source>
        <dbReference type="SAM" id="Phobius"/>
    </source>
</evidence>
<gene>
    <name evidence="4" type="ORF">H5P27_07005</name>
</gene>
<dbReference type="PANTHER" id="PTHR39452">
    <property type="entry name" value="CHEY-P PHOSPHATASE CHEX"/>
    <property type="match status" value="1"/>
</dbReference>
<dbReference type="PANTHER" id="PTHR39452:SF1">
    <property type="entry name" value="CHEY-P PHOSPHATASE CHEX"/>
    <property type="match status" value="1"/>
</dbReference>
<dbReference type="InterPro" id="IPR028051">
    <property type="entry name" value="CheX-like_dom"/>
</dbReference>